<reference evidence="1 2" key="1">
    <citation type="submission" date="2018-11" db="EMBL/GenBank/DDBJ databases">
        <authorList>
            <consortium name="Pathogen Informatics"/>
        </authorList>
    </citation>
    <scope>NUCLEOTIDE SEQUENCE [LARGE SCALE GENOMIC DNA]</scope>
    <source>
        <strain evidence="1 2">Zambia</strain>
    </source>
</reference>
<accession>A0A183M9I8</accession>
<evidence type="ECO:0000313" key="1">
    <source>
        <dbReference type="EMBL" id="VDP01743.1"/>
    </source>
</evidence>
<evidence type="ECO:0000313" key="2">
    <source>
        <dbReference type="Proteomes" id="UP000277204"/>
    </source>
</evidence>
<dbReference type="AlphaFoldDB" id="A0A183M9I8"/>
<protein>
    <submittedName>
        <fullName evidence="1">Uncharacterized protein</fullName>
    </submittedName>
</protein>
<dbReference type="PANTHER" id="PTHR47027:SF25">
    <property type="entry name" value="REVERSE TRANSCRIPTASE DOMAIN-CONTAINING PROTEIN"/>
    <property type="match status" value="1"/>
</dbReference>
<proteinExistence type="predicted"/>
<sequence length="159" mass="18413">MKYSVDAKLLDKQAEFRKDRSCKHQVVTLRIIVEQSIEWNSSLYINFIDYEKAFDSVDRTTLWRLLWHYGIPEKILNPIRNSYDAKDRRQARLLTLTLSLFLVIACVMKMSTSVEKRGIEWTAPGRSKLHRRFGSSIAHATTNIGDDQCSSSLSNSRSQ</sequence>
<dbReference type="Proteomes" id="UP000277204">
    <property type="component" value="Unassembled WGS sequence"/>
</dbReference>
<dbReference type="EMBL" id="UZAI01008333">
    <property type="protein sequence ID" value="VDP01743.1"/>
    <property type="molecule type" value="Genomic_DNA"/>
</dbReference>
<name>A0A183M9I8_9TREM</name>
<gene>
    <name evidence="1" type="ORF">SMRZ_LOCUS12713</name>
</gene>
<dbReference type="PANTHER" id="PTHR47027">
    <property type="entry name" value="REVERSE TRANSCRIPTASE DOMAIN-CONTAINING PROTEIN"/>
    <property type="match status" value="1"/>
</dbReference>
<organism evidence="1 2">
    <name type="scientific">Schistosoma margrebowiei</name>
    <dbReference type="NCBI Taxonomy" id="48269"/>
    <lineage>
        <taxon>Eukaryota</taxon>
        <taxon>Metazoa</taxon>
        <taxon>Spiralia</taxon>
        <taxon>Lophotrochozoa</taxon>
        <taxon>Platyhelminthes</taxon>
        <taxon>Trematoda</taxon>
        <taxon>Digenea</taxon>
        <taxon>Strigeidida</taxon>
        <taxon>Schistosomatoidea</taxon>
        <taxon>Schistosomatidae</taxon>
        <taxon>Schistosoma</taxon>
    </lineage>
</organism>
<keyword evidence="2" id="KW-1185">Reference proteome</keyword>